<evidence type="ECO:0000313" key="2">
    <source>
        <dbReference type="EMBL" id="CCV65612.1"/>
    </source>
</evidence>
<dbReference type="Proteomes" id="UP000032737">
    <property type="component" value="Chromosome"/>
</dbReference>
<accession>U4KMX6</accession>
<dbReference type="GO" id="GO:0000049">
    <property type="term" value="F:tRNA binding"/>
    <property type="evidence" value="ECO:0007669"/>
    <property type="project" value="TreeGrafter"/>
</dbReference>
<dbReference type="Pfam" id="PF05833">
    <property type="entry name" value="NFACT_N"/>
    <property type="match status" value="1"/>
</dbReference>
<dbReference type="HOGENOM" id="CLU_022481_2_1_14"/>
<dbReference type="GO" id="GO:1990112">
    <property type="term" value="C:RQC complex"/>
    <property type="evidence" value="ECO:0007669"/>
    <property type="project" value="TreeGrafter"/>
</dbReference>
<proteinExistence type="predicted"/>
<sequence length="519" mass="60793">MSFDGYFMKALILELTTVLKHGRIKKITQTAKDAFVFSIYNQSKEHNLSFDLNPSSAHLAINNQVFINEQKSQFLMTLKKHLESGLIKNIRQHQLDRVLLIDIQSFDPIFGPTFKTLVFEVMGRSTNLILLDQDDFIIDAYYKHIDPERRSVVNQAKFSFFPSFKLMLDESNYDLLLAMDSPKAISNQFMGVSNELALFFYEHKYQIKPWALQVSPILYKGKKTYYHAYDLLTDELKQPYDSLSELLNDYYQKDDAGKKDQLSQIMDNQIKKYEQKKINLTKDYDQNKDYETYKNQADFIYSSGMDLKQKRGTLEHLTLDETKSLNENAQFLYQRYHKYKKSLEPIKNQLAITENYLDYFKDIKSNLSFFNQSDYNDLIEEFKQMGLIKKDTKQPKNKKKTTHLLTIKQANATIFVGKSSLQNDYLTHEVAHSNDLWFHVTQGPGAHVVLRGEKDEENIRLAAMLAAYYSPFRESSSVAVDYTQIRNIKKIKGRPGYYVTYTHQKTIYIDINKELIESF</sequence>
<evidence type="ECO:0000259" key="1">
    <source>
        <dbReference type="Pfam" id="PF05670"/>
    </source>
</evidence>
<reference evidence="2 3" key="1">
    <citation type="journal article" date="2013" name="J. Mol. Microbiol. Biotechnol.">
        <title>Analysis of the Complete Genomes of Acholeplasma brassicae , A. palmae and A. laidlawii and Their Comparison to the Obligate Parasites from ' Candidatus Phytoplasma'.</title>
        <authorList>
            <person name="Kube M."/>
            <person name="Siewert C."/>
            <person name="Migdoll A.M."/>
            <person name="Duduk B."/>
            <person name="Holz S."/>
            <person name="Rabus R."/>
            <person name="Seemuller E."/>
            <person name="Mitrovic J."/>
            <person name="Muller I."/>
            <person name="Buttner C."/>
            <person name="Reinhardt R."/>
        </authorList>
    </citation>
    <scope>NUCLEOTIDE SEQUENCE [LARGE SCALE GENOMIC DNA]</scope>
    <source>
        <strain evidence="3">0502</strain>
    </source>
</reference>
<organism evidence="2 3">
    <name type="scientific">Acholeplasma brassicae</name>
    <dbReference type="NCBI Taxonomy" id="61635"/>
    <lineage>
        <taxon>Bacteria</taxon>
        <taxon>Bacillati</taxon>
        <taxon>Mycoplasmatota</taxon>
        <taxon>Mollicutes</taxon>
        <taxon>Acholeplasmatales</taxon>
        <taxon>Acholeplasmataceae</taxon>
        <taxon>Acholeplasma</taxon>
    </lineage>
</organism>
<dbReference type="GO" id="GO:0043023">
    <property type="term" value="F:ribosomal large subunit binding"/>
    <property type="evidence" value="ECO:0007669"/>
    <property type="project" value="TreeGrafter"/>
</dbReference>
<dbReference type="GO" id="GO:0072344">
    <property type="term" value="P:rescue of stalled ribosome"/>
    <property type="evidence" value="ECO:0007669"/>
    <property type="project" value="TreeGrafter"/>
</dbReference>
<dbReference type="PANTHER" id="PTHR15239:SF6">
    <property type="entry name" value="RIBOSOME QUALITY CONTROL COMPLEX SUBUNIT NEMF"/>
    <property type="match status" value="1"/>
</dbReference>
<dbReference type="InterPro" id="IPR051608">
    <property type="entry name" value="RQC_Subunit_NEMF"/>
</dbReference>
<dbReference type="KEGG" id="abra:BN85305910"/>
<name>U4KMX6_9MOLU</name>
<dbReference type="STRING" id="61635.BN85305910"/>
<dbReference type="Gene3D" id="2.30.310.10">
    <property type="entry name" value="ibrinogen binding protein from staphylococcus aureus domain"/>
    <property type="match status" value="1"/>
</dbReference>
<dbReference type="AlphaFoldDB" id="U4KMX6"/>
<dbReference type="EMBL" id="FO681348">
    <property type="protein sequence ID" value="CCV65612.1"/>
    <property type="molecule type" value="Genomic_DNA"/>
</dbReference>
<dbReference type="InterPro" id="IPR008532">
    <property type="entry name" value="NFACT_RNA-bd"/>
</dbReference>
<feature type="domain" description="NFACT RNA-binding" evidence="1">
    <location>
        <begin position="408"/>
        <end position="493"/>
    </location>
</feature>
<keyword evidence="3" id="KW-1185">Reference proteome</keyword>
<protein>
    <submittedName>
        <fullName evidence="2">Fibronectin-binding protein A</fullName>
    </submittedName>
</protein>
<dbReference type="RefSeq" id="WP_030004472.1">
    <property type="nucleotide sequence ID" value="NC_022549.1"/>
</dbReference>
<dbReference type="OrthoDB" id="9766163at2"/>
<dbReference type="Pfam" id="PF05670">
    <property type="entry name" value="NFACT-R_1"/>
    <property type="match status" value="1"/>
</dbReference>
<gene>
    <name evidence="2" type="primary">fbpA</name>
    <name evidence="2" type="ORF">BN85305910</name>
</gene>
<evidence type="ECO:0000313" key="3">
    <source>
        <dbReference type="Proteomes" id="UP000032737"/>
    </source>
</evidence>
<dbReference type="PANTHER" id="PTHR15239">
    <property type="entry name" value="NUCLEAR EXPORT MEDIATOR FACTOR NEMF"/>
    <property type="match status" value="1"/>
</dbReference>